<dbReference type="PROSITE" id="PS50234">
    <property type="entry name" value="VWFA"/>
    <property type="match status" value="1"/>
</dbReference>
<keyword evidence="9" id="KW-0812">Transmembrane</keyword>
<feature type="domain" description="Pentraxin (PTX)" evidence="15">
    <location>
        <begin position="1362"/>
        <end position="1568"/>
    </location>
</feature>
<dbReference type="FunFam" id="2.10.25.10:FF:000095">
    <property type="entry name" value="Notch, isoform B"/>
    <property type="match status" value="1"/>
</dbReference>
<dbReference type="GO" id="GO:0048666">
    <property type="term" value="P:neuron development"/>
    <property type="evidence" value="ECO:0007669"/>
    <property type="project" value="UniProtKB-ARBA"/>
</dbReference>
<dbReference type="PROSITE" id="PS00010">
    <property type="entry name" value="ASX_HYDROXYL"/>
    <property type="match status" value="5"/>
</dbReference>
<dbReference type="Gene3D" id="3.40.50.410">
    <property type="entry name" value="von Willebrand factor, type A domain"/>
    <property type="match status" value="1"/>
</dbReference>
<dbReference type="GO" id="GO:0042063">
    <property type="term" value="P:gliogenesis"/>
    <property type="evidence" value="ECO:0007669"/>
    <property type="project" value="UniProtKB-ARBA"/>
</dbReference>
<reference evidence="16" key="1">
    <citation type="submission" date="2022-03" db="EMBL/GenBank/DDBJ databases">
        <authorList>
            <person name="Martin C."/>
        </authorList>
    </citation>
    <scope>NUCLEOTIDE SEQUENCE</scope>
</reference>
<dbReference type="InterPro" id="IPR003410">
    <property type="entry name" value="HYR_dom"/>
</dbReference>
<evidence type="ECO:0000259" key="12">
    <source>
        <dbReference type="PROSITE" id="PS50234"/>
    </source>
</evidence>
<feature type="domain" description="Sushi" evidence="14">
    <location>
        <begin position="410"/>
        <end position="473"/>
    </location>
</feature>
<dbReference type="Pfam" id="PF02494">
    <property type="entry name" value="HYR"/>
    <property type="match status" value="1"/>
</dbReference>
<dbReference type="PROSITE" id="PS00289">
    <property type="entry name" value="PTX_1"/>
    <property type="match status" value="1"/>
</dbReference>
<dbReference type="Gene3D" id="2.10.50.10">
    <property type="entry name" value="Tumor Necrosis Factor Receptor, subunit A, domain 2"/>
    <property type="match status" value="3"/>
</dbReference>
<dbReference type="Pfam" id="PF00084">
    <property type="entry name" value="Sushi"/>
    <property type="match status" value="3"/>
</dbReference>
<dbReference type="SMART" id="SM00179">
    <property type="entry name" value="EGF_CA"/>
    <property type="match status" value="12"/>
</dbReference>
<evidence type="ECO:0000259" key="11">
    <source>
        <dbReference type="PROSITE" id="PS50026"/>
    </source>
</evidence>
<dbReference type="PROSITE" id="PS01186">
    <property type="entry name" value="EGF_2"/>
    <property type="match status" value="8"/>
</dbReference>
<dbReference type="Gene3D" id="2.60.120.200">
    <property type="match status" value="1"/>
</dbReference>
<evidence type="ECO:0000256" key="9">
    <source>
        <dbReference type="SAM" id="Phobius"/>
    </source>
</evidence>
<feature type="domain" description="EGF-like" evidence="11">
    <location>
        <begin position="1764"/>
        <end position="1806"/>
    </location>
</feature>
<dbReference type="SUPFAM" id="SSF49899">
    <property type="entry name" value="Concanavalin A-like lectins/glucanases"/>
    <property type="match status" value="1"/>
</dbReference>
<keyword evidence="3" id="KW-0677">Repeat</keyword>
<feature type="domain" description="EGF-like" evidence="11">
    <location>
        <begin position="1807"/>
        <end position="1844"/>
    </location>
</feature>
<dbReference type="InterPro" id="IPR009030">
    <property type="entry name" value="Growth_fac_rcpt_cys_sf"/>
</dbReference>
<dbReference type="SMART" id="SM01411">
    <property type="entry name" value="Ephrin_rec_like"/>
    <property type="match status" value="4"/>
</dbReference>
<dbReference type="PROSITE" id="PS00022">
    <property type="entry name" value="EGF_1"/>
    <property type="match status" value="11"/>
</dbReference>
<dbReference type="SUPFAM" id="SSF57184">
    <property type="entry name" value="Growth factor receptor domain"/>
    <property type="match status" value="2"/>
</dbReference>
<keyword evidence="17" id="KW-1185">Reference proteome</keyword>
<dbReference type="CDD" id="cd00054">
    <property type="entry name" value="EGF_CA"/>
    <property type="match status" value="10"/>
</dbReference>
<keyword evidence="5" id="KW-0325">Glycoprotein</keyword>
<feature type="domain" description="EGF-like" evidence="11">
    <location>
        <begin position="1689"/>
        <end position="1723"/>
    </location>
</feature>
<dbReference type="PANTHER" id="PTHR24049:SF22">
    <property type="entry name" value="DROSOPHILA CRUMBS HOMOLOG"/>
    <property type="match status" value="1"/>
</dbReference>
<feature type="domain" description="EGF-like" evidence="11">
    <location>
        <begin position="1131"/>
        <end position="1167"/>
    </location>
</feature>
<feature type="disulfide bond" evidence="6">
    <location>
        <begin position="1309"/>
        <end position="1318"/>
    </location>
</feature>
<keyword evidence="9" id="KW-1133">Transmembrane helix</keyword>
<dbReference type="InterPro" id="IPR001759">
    <property type="entry name" value="PTX_dom"/>
</dbReference>
<feature type="disulfide bond" evidence="6">
    <location>
        <begin position="1157"/>
        <end position="1166"/>
    </location>
</feature>
<dbReference type="GO" id="GO:0005509">
    <property type="term" value="F:calcium ion binding"/>
    <property type="evidence" value="ECO:0007669"/>
    <property type="project" value="InterPro"/>
</dbReference>
<feature type="compositionally biased region" description="Pro residues" evidence="8">
    <location>
        <begin position="2244"/>
        <end position="2259"/>
    </location>
</feature>
<dbReference type="SUPFAM" id="SSF57535">
    <property type="entry name" value="Complement control module/SCR domain"/>
    <property type="match status" value="3"/>
</dbReference>
<evidence type="ECO:0000256" key="8">
    <source>
        <dbReference type="SAM" id="MobiDB-lite"/>
    </source>
</evidence>
<feature type="domain" description="EGF-like" evidence="11">
    <location>
        <begin position="1870"/>
        <end position="1906"/>
    </location>
</feature>
<feature type="disulfide bond" evidence="6">
    <location>
        <begin position="1195"/>
        <end position="1204"/>
    </location>
</feature>
<evidence type="ECO:0008006" key="18">
    <source>
        <dbReference type="Google" id="ProtNLM"/>
    </source>
</evidence>
<feature type="domain" description="EGF-like" evidence="11">
    <location>
        <begin position="1207"/>
        <end position="1244"/>
    </location>
</feature>
<protein>
    <recommendedName>
        <fullName evidence="18">Sushi, von Willebrand factor type A, EGF and pentraxin domain-containing protein 1</fullName>
    </recommendedName>
</protein>
<evidence type="ECO:0000256" key="1">
    <source>
        <dbReference type="ARBA" id="ARBA00022536"/>
    </source>
</evidence>
<feature type="disulfide bond" evidence="6">
    <location>
        <begin position="1659"/>
        <end position="1676"/>
    </location>
</feature>
<evidence type="ECO:0000313" key="17">
    <source>
        <dbReference type="Proteomes" id="UP000749559"/>
    </source>
</evidence>
<dbReference type="Pfam" id="PF00008">
    <property type="entry name" value="EGF"/>
    <property type="match status" value="5"/>
</dbReference>
<feature type="disulfide bond" evidence="7">
    <location>
        <begin position="380"/>
        <end position="407"/>
    </location>
</feature>
<dbReference type="InterPro" id="IPR018097">
    <property type="entry name" value="EGF_Ca-bd_CS"/>
</dbReference>
<dbReference type="InterPro" id="IPR013320">
    <property type="entry name" value="ConA-like_dom_sf"/>
</dbReference>
<feature type="domain" description="HYR" evidence="13">
    <location>
        <begin position="537"/>
        <end position="620"/>
    </location>
</feature>
<feature type="disulfide bond" evidence="6">
    <location>
        <begin position="248"/>
        <end position="258"/>
    </location>
</feature>
<dbReference type="InterPro" id="IPR035976">
    <property type="entry name" value="Sushi/SCR/CCP_sf"/>
</dbReference>
<dbReference type="InterPro" id="IPR036465">
    <property type="entry name" value="vWFA_dom_sf"/>
</dbReference>
<dbReference type="FunFam" id="2.10.25.10:FF:000230">
    <property type="entry name" value="Delta-like protein"/>
    <property type="match status" value="1"/>
</dbReference>
<dbReference type="PROSITE" id="PS51828">
    <property type="entry name" value="PTX_2"/>
    <property type="match status" value="1"/>
</dbReference>
<dbReference type="PANTHER" id="PTHR24049">
    <property type="entry name" value="CRUMBS FAMILY MEMBER"/>
    <property type="match status" value="1"/>
</dbReference>
<feature type="disulfide bond" evidence="6">
    <location>
        <begin position="1347"/>
        <end position="1356"/>
    </location>
</feature>
<evidence type="ECO:0000259" key="15">
    <source>
        <dbReference type="PROSITE" id="PS51828"/>
    </source>
</evidence>
<dbReference type="Gene3D" id="2.10.70.10">
    <property type="entry name" value="Complement Module, domain 1"/>
    <property type="match status" value="4"/>
</dbReference>
<feature type="domain" description="Sushi" evidence="14">
    <location>
        <begin position="337"/>
        <end position="409"/>
    </location>
</feature>
<dbReference type="InterPro" id="IPR001881">
    <property type="entry name" value="EGF-like_Ca-bd_dom"/>
</dbReference>
<organism evidence="16 17">
    <name type="scientific">Owenia fusiformis</name>
    <name type="common">Polychaete worm</name>
    <dbReference type="NCBI Taxonomy" id="6347"/>
    <lineage>
        <taxon>Eukaryota</taxon>
        <taxon>Metazoa</taxon>
        <taxon>Spiralia</taxon>
        <taxon>Lophotrochozoa</taxon>
        <taxon>Annelida</taxon>
        <taxon>Polychaeta</taxon>
        <taxon>Sedentaria</taxon>
        <taxon>Canalipalpata</taxon>
        <taxon>Sabellida</taxon>
        <taxon>Oweniida</taxon>
        <taxon>Oweniidae</taxon>
        <taxon>Owenia</taxon>
    </lineage>
</organism>
<dbReference type="SUPFAM" id="SSF57196">
    <property type="entry name" value="EGF/Laminin"/>
    <property type="match status" value="9"/>
</dbReference>
<dbReference type="InterPro" id="IPR000152">
    <property type="entry name" value="EGF-type_Asp/Asn_hydroxyl_site"/>
</dbReference>
<feature type="transmembrane region" description="Helical" evidence="9">
    <location>
        <begin position="2042"/>
        <end position="2068"/>
    </location>
</feature>
<feature type="domain" description="EGF-like" evidence="11">
    <location>
        <begin position="244"/>
        <end position="283"/>
    </location>
</feature>
<feature type="domain" description="EGF-like" evidence="11">
    <location>
        <begin position="1570"/>
        <end position="1608"/>
    </location>
</feature>
<evidence type="ECO:0000256" key="4">
    <source>
        <dbReference type="ARBA" id="ARBA00023157"/>
    </source>
</evidence>
<dbReference type="FunFam" id="2.10.25.10:FF:000472">
    <property type="entry name" value="Uncharacterized protein, isoform A"/>
    <property type="match status" value="1"/>
</dbReference>
<keyword evidence="1 6" id="KW-0245">EGF-like domain</keyword>
<dbReference type="InterPro" id="IPR030476">
    <property type="entry name" value="Pentaxin_CS"/>
</dbReference>
<evidence type="ECO:0000256" key="2">
    <source>
        <dbReference type="ARBA" id="ARBA00022729"/>
    </source>
</evidence>
<dbReference type="PROSITE" id="PS50825">
    <property type="entry name" value="HYR"/>
    <property type="match status" value="1"/>
</dbReference>
<dbReference type="SMART" id="SM00159">
    <property type="entry name" value="PTX"/>
    <property type="match status" value="1"/>
</dbReference>
<dbReference type="PROSITE" id="PS01187">
    <property type="entry name" value="EGF_CA"/>
    <property type="match status" value="3"/>
</dbReference>
<evidence type="ECO:0000256" key="10">
    <source>
        <dbReference type="SAM" id="SignalP"/>
    </source>
</evidence>
<dbReference type="GO" id="GO:0005886">
    <property type="term" value="C:plasma membrane"/>
    <property type="evidence" value="ECO:0007669"/>
    <property type="project" value="UniProtKB-ARBA"/>
</dbReference>
<feature type="region of interest" description="Disordered" evidence="8">
    <location>
        <begin position="2172"/>
        <end position="2287"/>
    </location>
</feature>
<dbReference type="Pfam" id="PF00092">
    <property type="entry name" value="VWA"/>
    <property type="match status" value="1"/>
</dbReference>
<dbReference type="InterPro" id="IPR011641">
    <property type="entry name" value="Tyr-kin_ephrin_A/B_rcpt-like"/>
</dbReference>
<feature type="domain" description="EGF-like" evidence="11">
    <location>
        <begin position="1610"/>
        <end position="1648"/>
    </location>
</feature>
<evidence type="ECO:0000256" key="6">
    <source>
        <dbReference type="PROSITE-ProRule" id="PRU00076"/>
    </source>
</evidence>
<dbReference type="PROSITE" id="PS50923">
    <property type="entry name" value="SUSHI"/>
    <property type="match status" value="3"/>
</dbReference>
<comment type="caution">
    <text evidence="16">The sequence shown here is derived from an EMBL/GenBank/DDBJ whole genome shotgun (WGS) entry which is preliminary data.</text>
</comment>
<feature type="disulfide bond" evidence="6">
    <location>
        <begin position="1234"/>
        <end position="1243"/>
    </location>
</feature>
<evidence type="ECO:0000256" key="3">
    <source>
        <dbReference type="ARBA" id="ARBA00022737"/>
    </source>
</evidence>
<name>A0A8S4NE52_OWEFU</name>
<dbReference type="SUPFAM" id="SSF53300">
    <property type="entry name" value="vWA-like"/>
    <property type="match status" value="1"/>
</dbReference>
<keyword evidence="9" id="KW-0472">Membrane</keyword>
<feature type="domain" description="EGF-like" evidence="11">
    <location>
        <begin position="1246"/>
        <end position="1281"/>
    </location>
</feature>
<dbReference type="InterPro" id="IPR013032">
    <property type="entry name" value="EGF-like_CS"/>
</dbReference>
<dbReference type="Pfam" id="PF00354">
    <property type="entry name" value="Pentaxin"/>
    <property type="match status" value="1"/>
</dbReference>
<feature type="domain" description="EGF-like" evidence="11">
    <location>
        <begin position="1725"/>
        <end position="1761"/>
    </location>
</feature>
<feature type="disulfide bond" evidence="6">
    <location>
        <begin position="1619"/>
        <end position="1636"/>
    </location>
</feature>
<feature type="disulfide bond" evidence="6">
    <location>
        <begin position="1250"/>
        <end position="1260"/>
    </location>
</feature>
<feature type="disulfide bond" evidence="6">
    <location>
        <begin position="252"/>
        <end position="269"/>
    </location>
</feature>
<keyword evidence="4 6" id="KW-1015">Disulfide bond</keyword>
<dbReference type="InterPro" id="IPR051022">
    <property type="entry name" value="Notch_Cell-Fate_Det"/>
</dbReference>
<feature type="disulfide bond" evidence="6">
    <location>
        <begin position="1713"/>
        <end position="1722"/>
    </location>
</feature>
<evidence type="ECO:0000259" key="13">
    <source>
        <dbReference type="PROSITE" id="PS50825"/>
    </source>
</evidence>
<dbReference type="Pfam" id="PF07699">
    <property type="entry name" value="Ephrin_rec_like"/>
    <property type="match status" value="4"/>
</dbReference>
<dbReference type="Gene3D" id="2.10.25.10">
    <property type="entry name" value="Laminin"/>
    <property type="match status" value="11"/>
</dbReference>
<dbReference type="Proteomes" id="UP000749559">
    <property type="component" value="Unassembled WGS sequence"/>
</dbReference>
<dbReference type="SMART" id="SM00032">
    <property type="entry name" value="CCP"/>
    <property type="match status" value="4"/>
</dbReference>
<evidence type="ECO:0000259" key="14">
    <source>
        <dbReference type="PROSITE" id="PS50923"/>
    </source>
</evidence>
<dbReference type="FunFam" id="2.10.25.10:FF:000122">
    <property type="entry name" value="Protein crumbs homolog 2"/>
    <property type="match status" value="1"/>
</dbReference>
<feature type="disulfide bond" evidence="6">
    <location>
        <begin position="1751"/>
        <end position="1760"/>
    </location>
</feature>
<evidence type="ECO:0000256" key="7">
    <source>
        <dbReference type="PROSITE-ProRule" id="PRU00302"/>
    </source>
</evidence>
<feature type="disulfide bond" evidence="6">
    <location>
        <begin position="1678"/>
        <end position="1687"/>
    </location>
</feature>
<dbReference type="InterPro" id="IPR000436">
    <property type="entry name" value="Sushi_SCR_CCP_dom"/>
</dbReference>
<dbReference type="SMART" id="SM00327">
    <property type="entry name" value="VWA"/>
    <property type="match status" value="1"/>
</dbReference>
<feature type="signal peptide" evidence="10">
    <location>
        <begin position="1"/>
        <end position="20"/>
    </location>
</feature>
<dbReference type="PRINTS" id="PR00895">
    <property type="entry name" value="PENTAXIN"/>
</dbReference>
<dbReference type="CDD" id="cd01450">
    <property type="entry name" value="vWFA_subfamily_ECM"/>
    <property type="match status" value="1"/>
</dbReference>
<feature type="disulfide bond" evidence="6">
    <location>
        <begin position="1598"/>
        <end position="1607"/>
    </location>
</feature>
<dbReference type="GO" id="GO:0000902">
    <property type="term" value="P:cell morphogenesis"/>
    <property type="evidence" value="ECO:0007669"/>
    <property type="project" value="UniProtKB-ARBA"/>
</dbReference>
<sequence>MKPAIPFLIICACSIVTSHTDIINEGLDIVNEFYLRYNTTHEIDLVFILDRSNSVTADGWNAMVNFVKTLLQHFTVDGDNTRVAIITYSTSAVIDINDLNNDRENKCSLTRRIAGSIERKTPVGWTATYEALQKAYEILLNSRVTSKKAVFVLTDGKSNIGNPPVQVSYTIQSLKWDPEWNTEKFGPQAEIYAFGIKNADLEELKSIASRLPNHTFMIPNFQTFDRLARSLHGDKQEEIWTHVDGYLCQPRCSLYAECTCGTRTGQYHCVCKPGYEGDGITCKACKRGFFKEGLSPRSCVKCPSNSETPQSGASSLEECNCRRGFVRQSLEEPCIELFCPELPTVANSEKFYVRGRNMNEVPNTGKACSNTVEDSCHYECTEGYRLTGAPALVCGSDGSWEGNTPECQIVQCHTLKEIGEADPSAIITYKDGTTTFGSEVNIKCPIGMRAFGDETRICLQQGIWSGTKTHCVDISCPRLPKVQYGVIYPETCVQSSQRFGTECEYTCAPGFEVRGPSSRTCENNDKWTDHSIQTECIDVQAPVIECPANITRPADSGTDYAVIHWKGDEPRITDNSKYKWTVTPKPENKRFAIGFHLLKYTVTDSGMNSASCHRAIHVKGKSAKAHFCPESQLMEDVTTSSLIVAWQPPIFTDQDNKHISNYRCSQTSGTQFTIGKHNVYCQPLEHLDVVCHFTIELIAKTCVPLPPPVHGSVSCAPTGVYLQVCTVSCQENWDFFLPPANHYYCDRNGVWGSPDGTSSPPDCSAVNIPNYAIMQSEIEYFYYGGSCKDNADAIEQAFIKKAQEDPRFQCNLPSIECDLTSIRISCGIDSRRKRSITGSDDAIENIPIENSILGNVSCTNLTTGSVEGNETKIPICPSQSPEVVRTKLKLQFAIKAKIDGEVNKRSQFSLKRNLIIVTSQLDRDPRNKLNVDVDGVKLEAITYNNTHLEFITNCSAGQVTKLKMYEATCVNCPLGHFKHNATCLPCPINTFQDEEAKTSCKACPDGLKTIGTKSSSIDECLASCAPGEYSTTGLQPCDKCPFGKYQNAPGMTDCVQCPEGLATLTTGNSKVTDCQAQCSKGHFNATSGLEPCLPCPLHTYQSEKGKLECLDCPSNNETLVTGATSMDECIYIDHCLNVSCQNNGSCISIQGDAMCECSLGFTGPHCETNIDECLSSECTNNSTCVDMVNGYMCNCSTDTTGEFCEIQIGPCDSSPCGNQGSCLATGSDTYECFCQRGFNGTNCEVNIDDCEGIPCLYGNCYDLVDAFQCTCFVGYTAELCNVAIDYCLNDPCDNGGTCNNIENDFYCNCTEGYEGKRCEVELNECLSDPCVNGATCRNFPGGYTCDCQPLTGGVHCQMNLTSDYDLIFREGSVLDYSSLSLPYDLYALTLCLWLRSDDTKNYGTPVSYAVESNWLSADDTNTITLYDIGQLQLYVNGESVRTNISLNDGSWQHICVTWASGGGQWQIYINGTIMAVGSQLAAGTYIRGGGAFVLGQEQDGYERLFNPQEAFIGELTQVNVYDSVLPEESINDIANSTYCNMALGDVLNWPQFATGLNGNVEVRNGSFCLDVNECFYGARCGGRFVCEDLKGNFSCSSCKPGYEGKFCDQTVNKCSPNPCKNDAICTVSQEDDDFECHCLPGYTGRTCDYVLDPCLSNPCLANGTCVPNQDNSQYRCECPLPSMGPRCEPRCDSMECGPNGDCIDYQDHSECHCHNGYHGEYCELTQNACDSSPCHNGGQCHPTETGFECDCVGLWKGRVCNIEYKPNCNINPCLQGGQCYLSSSSSQGYECRCPDLPDVTWGQNCDIVNPCDSSPCINGGTCVRLPGRFFECGCNLPYTGPRCETLITTTTEATTTVVTTTEPTTTEITIPDFCSHVNCYNGGECTNEVDGFRCKCPLKFTGLYCKKEKLKEEFVYNVLVRLEMRYNPYLKHMADFKRGFSAAIHNVYAALEDASKIEVSINEVSKGSVLVDFDLIHTIYYNPDEVDFEKDDRPKTLSDMLNASLRSGQLGGFRASPKQYRFSDKRSPPATESVTAENNQDVGLYAALGVLCALILIAILFLTVVLVMRKRRQRGVQSMRKLNNDPPRIVNPIAPMSNPAYMRTDTPPEREPMLHSPTSPTEENIYADLDAPKPYCVSETKSDRSGPWRRQKDVNVFNENKAYGMGACGFTTDNQPKLTNPMIEENNKRPRYTNENIELKPLNKNDNTSDYLEPKSIKKPPLLQLREFDKPLPIPRPLSSAGPDIPPSPPPRTPIPPSDSPVDYLDFTNPDMAGRKLPPIPQDGADKHTYVNEDIEYVLPDSPGV</sequence>
<feature type="disulfide bond" evidence="6">
    <location>
        <begin position="1896"/>
        <end position="1905"/>
    </location>
</feature>
<dbReference type="FunFam" id="2.10.50.10:FF:000018">
    <property type="entry name" value="Sushi, von Willebrand factor type A, EGF and pentraxin domain-containing 1"/>
    <property type="match status" value="1"/>
</dbReference>
<feature type="domain" description="EGF-like" evidence="11">
    <location>
        <begin position="1169"/>
        <end position="1205"/>
    </location>
</feature>
<feature type="chain" id="PRO_5035817679" description="Sushi, von Willebrand factor type A, EGF and pentraxin domain-containing protein 1" evidence="10">
    <location>
        <begin position="21"/>
        <end position="2305"/>
    </location>
</feature>
<feature type="domain" description="EGF-like" evidence="11">
    <location>
        <begin position="1283"/>
        <end position="1319"/>
    </location>
</feature>
<evidence type="ECO:0000256" key="5">
    <source>
        <dbReference type="ARBA" id="ARBA00023180"/>
    </source>
</evidence>
<dbReference type="InterPro" id="IPR002035">
    <property type="entry name" value="VWF_A"/>
</dbReference>
<dbReference type="InterPro" id="IPR000742">
    <property type="entry name" value="EGF"/>
</dbReference>
<dbReference type="EMBL" id="CAIIXF020000003">
    <property type="protein sequence ID" value="CAH1779630.1"/>
    <property type="molecule type" value="Genomic_DNA"/>
</dbReference>
<proteinExistence type="predicted"/>
<comment type="caution">
    <text evidence="6">Lacks conserved residue(s) required for the propagation of feature annotation.</text>
</comment>
<feature type="disulfide bond" evidence="6">
    <location>
        <begin position="1834"/>
        <end position="1843"/>
    </location>
</feature>
<dbReference type="Pfam" id="PF12661">
    <property type="entry name" value="hEGF"/>
    <property type="match status" value="3"/>
</dbReference>
<feature type="domain" description="EGF-like" evidence="11">
    <location>
        <begin position="1650"/>
        <end position="1688"/>
    </location>
</feature>
<keyword evidence="7" id="KW-0768">Sushi</keyword>
<dbReference type="OrthoDB" id="6515930at2759"/>
<evidence type="ECO:0000313" key="16">
    <source>
        <dbReference type="EMBL" id="CAH1779630.1"/>
    </source>
</evidence>
<keyword evidence="2 10" id="KW-0732">Signal</keyword>
<accession>A0A8S4NE52</accession>
<feature type="domain" description="EGF-like" evidence="11">
    <location>
        <begin position="1321"/>
        <end position="1357"/>
    </location>
</feature>
<gene>
    <name evidence="16" type="ORF">OFUS_LOCUS6423</name>
</gene>
<dbReference type="CDD" id="cd00033">
    <property type="entry name" value="CCP"/>
    <property type="match status" value="3"/>
</dbReference>
<feature type="disulfide bond" evidence="6">
    <location>
        <begin position="1638"/>
        <end position="1647"/>
    </location>
</feature>
<feature type="disulfide bond" evidence="6">
    <location>
        <begin position="1271"/>
        <end position="1280"/>
    </location>
</feature>
<feature type="disulfide bond" evidence="7">
    <location>
        <begin position="444"/>
        <end position="471"/>
    </location>
</feature>
<dbReference type="GO" id="GO:0048732">
    <property type="term" value="P:gland development"/>
    <property type="evidence" value="ECO:0007669"/>
    <property type="project" value="UniProtKB-ARBA"/>
</dbReference>
<feature type="domain" description="VWFA" evidence="12">
    <location>
        <begin position="44"/>
        <end position="231"/>
    </location>
</feature>
<dbReference type="PROSITE" id="PS50026">
    <property type="entry name" value="EGF_3"/>
    <property type="match status" value="15"/>
</dbReference>
<dbReference type="SMART" id="SM00181">
    <property type="entry name" value="EGF"/>
    <property type="match status" value="15"/>
</dbReference>
<feature type="domain" description="Sushi" evidence="14">
    <location>
        <begin position="474"/>
        <end position="538"/>
    </location>
</feature>